<dbReference type="Proteomes" id="UP000275078">
    <property type="component" value="Unassembled WGS sequence"/>
</dbReference>
<organism evidence="4 5">
    <name type="scientific">Ascobolus immersus RN42</name>
    <dbReference type="NCBI Taxonomy" id="1160509"/>
    <lineage>
        <taxon>Eukaryota</taxon>
        <taxon>Fungi</taxon>
        <taxon>Dikarya</taxon>
        <taxon>Ascomycota</taxon>
        <taxon>Pezizomycotina</taxon>
        <taxon>Pezizomycetes</taxon>
        <taxon>Pezizales</taxon>
        <taxon>Ascobolaceae</taxon>
        <taxon>Ascobolus</taxon>
    </lineage>
</organism>
<proteinExistence type="inferred from homology"/>
<keyword evidence="5" id="KW-1185">Reference proteome</keyword>
<comment type="similarity">
    <text evidence="1">Belongs to the peptidase S33 family. ABHD4/ABHD5 subfamily.</text>
</comment>
<feature type="region of interest" description="Disordered" evidence="2">
    <location>
        <begin position="61"/>
        <end position="83"/>
    </location>
</feature>
<evidence type="ECO:0000256" key="1">
    <source>
        <dbReference type="ARBA" id="ARBA00038097"/>
    </source>
</evidence>
<dbReference type="PANTHER" id="PTHR42886:SF29">
    <property type="entry name" value="PUMMELIG, ISOFORM A"/>
    <property type="match status" value="1"/>
</dbReference>
<dbReference type="Pfam" id="PF00561">
    <property type="entry name" value="Abhydrolase_1"/>
    <property type="match status" value="1"/>
</dbReference>
<dbReference type="GO" id="GO:0035965">
    <property type="term" value="P:cardiolipin acyl-chain remodeling"/>
    <property type="evidence" value="ECO:0007669"/>
    <property type="project" value="TreeGrafter"/>
</dbReference>
<dbReference type="Gene3D" id="3.40.50.1820">
    <property type="entry name" value="alpha/beta hydrolase"/>
    <property type="match status" value="1"/>
</dbReference>
<dbReference type="AlphaFoldDB" id="A0A3N4ITS1"/>
<evidence type="ECO:0000259" key="3">
    <source>
        <dbReference type="Pfam" id="PF00561"/>
    </source>
</evidence>
<keyword evidence="4" id="KW-0378">Hydrolase</keyword>
<evidence type="ECO:0000313" key="5">
    <source>
        <dbReference type="Proteomes" id="UP000275078"/>
    </source>
</evidence>
<dbReference type="GO" id="GO:0055088">
    <property type="term" value="P:lipid homeostasis"/>
    <property type="evidence" value="ECO:0007669"/>
    <property type="project" value="TreeGrafter"/>
</dbReference>
<evidence type="ECO:0000313" key="4">
    <source>
        <dbReference type="EMBL" id="RPA88128.1"/>
    </source>
</evidence>
<accession>A0A3N4ITS1</accession>
<dbReference type="PANTHER" id="PTHR42886">
    <property type="entry name" value="RE40534P-RELATED"/>
    <property type="match status" value="1"/>
</dbReference>
<dbReference type="SUPFAM" id="SSF53474">
    <property type="entry name" value="alpha/beta-Hydrolases"/>
    <property type="match status" value="1"/>
</dbReference>
<feature type="region of interest" description="Disordered" evidence="2">
    <location>
        <begin position="233"/>
        <end position="263"/>
    </location>
</feature>
<dbReference type="InterPro" id="IPR029058">
    <property type="entry name" value="AB_hydrolase_fold"/>
</dbReference>
<dbReference type="GO" id="GO:0006654">
    <property type="term" value="P:phosphatidic acid biosynthetic process"/>
    <property type="evidence" value="ECO:0007669"/>
    <property type="project" value="TreeGrafter"/>
</dbReference>
<name>A0A3N4ITS1_ASCIM</name>
<feature type="domain" description="AB hydrolase-1" evidence="3">
    <location>
        <begin position="113"/>
        <end position="233"/>
    </location>
</feature>
<dbReference type="STRING" id="1160509.A0A3N4ITS1"/>
<dbReference type="InterPro" id="IPR000073">
    <property type="entry name" value="AB_hydrolase_1"/>
</dbReference>
<dbReference type="OrthoDB" id="7457040at2759"/>
<reference evidence="4 5" key="1">
    <citation type="journal article" date="2018" name="Nat. Ecol. Evol.">
        <title>Pezizomycetes genomes reveal the molecular basis of ectomycorrhizal truffle lifestyle.</title>
        <authorList>
            <person name="Murat C."/>
            <person name="Payen T."/>
            <person name="Noel B."/>
            <person name="Kuo A."/>
            <person name="Morin E."/>
            <person name="Chen J."/>
            <person name="Kohler A."/>
            <person name="Krizsan K."/>
            <person name="Balestrini R."/>
            <person name="Da Silva C."/>
            <person name="Montanini B."/>
            <person name="Hainaut M."/>
            <person name="Levati E."/>
            <person name="Barry K.W."/>
            <person name="Belfiori B."/>
            <person name="Cichocki N."/>
            <person name="Clum A."/>
            <person name="Dockter R.B."/>
            <person name="Fauchery L."/>
            <person name="Guy J."/>
            <person name="Iotti M."/>
            <person name="Le Tacon F."/>
            <person name="Lindquist E.A."/>
            <person name="Lipzen A."/>
            <person name="Malagnac F."/>
            <person name="Mello A."/>
            <person name="Molinier V."/>
            <person name="Miyauchi S."/>
            <person name="Poulain J."/>
            <person name="Riccioni C."/>
            <person name="Rubini A."/>
            <person name="Sitrit Y."/>
            <person name="Splivallo R."/>
            <person name="Traeger S."/>
            <person name="Wang M."/>
            <person name="Zifcakova L."/>
            <person name="Wipf D."/>
            <person name="Zambonelli A."/>
            <person name="Paolocci F."/>
            <person name="Nowrousian M."/>
            <person name="Ottonello S."/>
            <person name="Baldrian P."/>
            <person name="Spatafora J.W."/>
            <person name="Henrissat B."/>
            <person name="Nagy L.G."/>
            <person name="Aury J.M."/>
            <person name="Wincker P."/>
            <person name="Grigoriev I.V."/>
            <person name="Bonfante P."/>
            <person name="Martin F.M."/>
        </authorList>
    </citation>
    <scope>NUCLEOTIDE SEQUENCE [LARGE SCALE GENOMIC DNA]</scope>
    <source>
        <strain evidence="4 5">RN42</strain>
    </source>
</reference>
<sequence>MSSNTPNPHSGEQTRTARPATGAWFTLPYREAFGQWWDAVSPAAAEAKVLSFLPFNQPGPATDVNHPHSIKTSPNDPHGQRKATSSMVQLSGKDRILNEFNITRVGEEVKEDIVMLHGYGAGLGFFYKNYDGLSSLPNWRLWALDLLGYGRSSRPPYIIHSKDPVQKVREAEDWFIDALEEWRIKRGLDQFTLMGHSLGGYLAVCYALKYPGHLKKLILASPAGIPEDPYAVNNTEALKSDPPSDSAPQTFQDQDTPTTPPPRRPLPKWLTYLWDANFSPFNFVRWSGPLGPRFVSGWTSRRFGNLPKEEAEALHTYAYSLFRQRGSGEYALPYILAPGAFARDPLVRRIHKLGTLGVPTVLMYGDMDWMDVAGGYASEHAIRSTRIEDPTMQKWATDVKGEAKVLVVRNSGHHLYVDNWREFNEMVRGEMRDVERRSERFFKMGLRAGGQ</sequence>
<dbReference type="GO" id="GO:0004623">
    <property type="term" value="F:phospholipase A2 activity"/>
    <property type="evidence" value="ECO:0007669"/>
    <property type="project" value="TreeGrafter"/>
</dbReference>
<protein>
    <submittedName>
        <fullName evidence="4">Putative alpha/beta hydrolase</fullName>
    </submittedName>
</protein>
<evidence type="ECO:0000256" key="2">
    <source>
        <dbReference type="SAM" id="MobiDB-lite"/>
    </source>
</evidence>
<dbReference type="GO" id="GO:0005743">
    <property type="term" value="C:mitochondrial inner membrane"/>
    <property type="evidence" value="ECO:0007669"/>
    <property type="project" value="TreeGrafter"/>
</dbReference>
<feature type="compositionally biased region" description="Low complexity" evidence="2">
    <location>
        <begin position="248"/>
        <end position="257"/>
    </location>
</feature>
<dbReference type="EMBL" id="ML119645">
    <property type="protein sequence ID" value="RPA88128.1"/>
    <property type="molecule type" value="Genomic_DNA"/>
</dbReference>
<gene>
    <name evidence="4" type="ORF">BJ508DRAFT_202237</name>
</gene>
<dbReference type="GO" id="GO:0042171">
    <property type="term" value="F:lysophosphatidic acid acyltransferase activity"/>
    <property type="evidence" value="ECO:0007669"/>
    <property type="project" value="TreeGrafter"/>
</dbReference>